<feature type="transmembrane region" description="Helical" evidence="7">
    <location>
        <begin position="221"/>
        <end position="243"/>
    </location>
</feature>
<feature type="transmembrane region" description="Helical" evidence="7">
    <location>
        <begin position="278"/>
        <end position="300"/>
    </location>
</feature>
<keyword evidence="10" id="KW-1185">Reference proteome</keyword>
<evidence type="ECO:0000256" key="4">
    <source>
        <dbReference type="ARBA" id="ARBA00022692"/>
    </source>
</evidence>
<dbReference type="PIRSF" id="PIRSF006066">
    <property type="entry name" value="HI0050"/>
    <property type="match status" value="1"/>
</dbReference>
<protein>
    <submittedName>
        <fullName evidence="9">Tripartite ATP-independent transporter DctM subunit</fullName>
    </submittedName>
</protein>
<dbReference type="RefSeq" id="WP_107726643.1">
    <property type="nucleotide sequence ID" value="NZ_PZZP01000001.1"/>
</dbReference>
<keyword evidence="2" id="KW-1003">Cell membrane</keyword>
<evidence type="ECO:0000256" key="2">
    <source>
        <dbReference type="ARBA" id="ARBA00022475"/>
    </source>
</evidence>
<sequence length="434" mass="45751">MDVTIVAGLILLISFVVLLVIGVPISVSIGIAATLSAFVLVPWDIAVFTAAQKLTSGIDSFALLAIPFFILAGSIMNNGGIALRLINLAKLISGRLPGSLAQTTVVGNLFFGSVSGSGVAAAATIGGIMHPLQKKEGYDPALSATVNIASSPTGLLIPPSNAFIVYALVSGSASISALFMAGVIPGILMGLTVMIVTHFLFHRQNLPSHERLSWTQVGKILIQSIPSLLLIVVVIGGISFGVFTATEGAAVAVLYSLILSLIYRSIHWEHIPKILKETVVLSSIVLFLIGASSILSWVMAFTGLPSLISEGMLGMTDNPFIILLIMIMILLLVGTVLDMTPAILIFTPMFLPIANGLGVDPVHFGIILVFALCIGIMTPPVGSCLFVGCSVANVRIEQVFRPLSRMVVALVITLLLVAYIPEISLTLPRWFGFL</sequence>
<organism evidence="9 10">
    <name type="scientific">Desmospora activa DSM 45169</name>
    <dbReference type="NCBI Taxonomy" id="1121389"/>
    <lineage>
        <taxon>Bacteria</taxon>
        <taxon>Bacillati</taxon>
        <taxon>Bacillota</taxon>
        <taxon>Bacilli</taxon>
        <taxon>Bacillales</taxon>
        <taxon>Thermoactinomycetaceae</taxon>
        <taxon>Desmospora</taxon>
    </lineage>
</organism>
<reference evidence="9 10" key="1">
    <citation type="submission" date="2018-04" db="EMBL/GenBank/DDBJ databases">
        <title>Genomic Encyclopedia of Archaeal and Bacterial Type Strains, Phase II (KMG-II): from individual species to whole genera.</title>
        <authorList>
            <person name="Goeker M."/>
        </authorList>
    </citation>
    <scope>NUCLEOTIDE SEQUENCE [LARGE SCALE GENOMIC DNA]</scope>
    <source>
        <strain evidence="9 10">DSM 45169</strain>
    </source>
</reference>
<dbReference type="Proteomes" id="UP000241639">
    <property type="component" value="Unassembled WGS sequence"/>
</dbReference>
<feature type="transmembrane region" description="Helical" evidence="7">
    <location>
        <begin position="342"/>
        <end position="359"/>
    </location>
</feature>
<evidence type="ECO:0000256" key="5">
    <source>
        <dbReference type="ARBA" id="ARBA00022989"/>
    </source>
</evidence>
<gene>
    <name evidence="9" type="ORF">C8J48_2182</name>
</gene>
<dbReference type="GO" id="GO:0005886">
    <property type="term" value="C:plasma membrane"/>
    <property type="evidence" value="ECO:0007669"/>
    <property type="project" value="UniProtKB-SubCell"/>
</dbReference>
<keyword evidence="6 7" id="KW-0472">Membrane</keyword>
<evidence type="ECO:0000256" key="1">
    <source>
        <dbReference type="ARBA" id="ARBA00004429"/>
    </source>
</evidence>
<evidence type="ECO:0000313" key="10">
    <source>
        <dbReference type="Proteomes" id="UP000241639"/>
    </source>
</evidence>
<feature type="transmembrane region" description="Helical" evidence="7">
    <location>
        <begin position="249"/>
        <end position="266"/>
    </location>
</feature>
<feature type="transmembrane region" description="Helical" evidence="7">
    <location>
        <begin position="320"/>
        <end position="337"/>
    </location>
</feature>
<evidence type="ECO:0000256" key="6">
    <source>
        <dbReference type="ARBA" id="ARBA00023136"/>
    </source>
</evidence>
<evidence type="ECO:0000313" key="9">
    <source>
        <dbReference type="EMBL" id="PTM59558.1"/>
    </source>
</evidence>
<keyword evidence="5 7" id="KW-1133">Transmembrane helix</keyword>
<keyword evidence="4 7" id="KW-0812">Transmembrane</keyword>
<comment type="subcellular location">
    <subcellularLocation>
        <location evidence="1">Cell inner membrane</location>
        <topology evidence="1">Multi-pass membrane protein</topology>
    </subcellularLocation>
</comment>
<feature type="transmembrane region" description="Helical" evidence="7">
    <location>
        <begin position="29"/>
        <end position="49"/>
    </location>
</feature>
<name>A0A2T4ZCD6_9BACL</name>
<dbReference type="PANTHER" id="PTHR33362:SF2">
    <property type="entry name" value="TRAP TRANSPORTER LARGE PERMEASE PROTEIN"/>
    <property type="match status" value="1"/>
</dbReference>
<evidence type="ECO:0000259" key="8">
    <source>
        <dbReference type="Pfam" id="PF06808"/>
    </source>
</evidence>
<dbReference type="AlphaFoldDB" id="A0A2T4ZCD6"/>
<feature type="transmembrane region" description="Helical" evidence="7">
    <location>
        <begin position="5"/>
        <end position="23"/>
    </location>
</feature>
<feature type="transmembrane region" description="Helical" evidence="7">
    <location>
        <begin position="61"/>
        <end position="86"/>
    </location>
</feature>
<comment type="caution">
    <text evidence="9">The sequence shown here is derived from an EMBL/GenBank/DDBJ whole genome shotgun (WGS) entry which is preliminary data.</text>
</comment>
<dbReference type="OrthoDB" id="9785600at2"/>
<dbReference type="GO" id="GO:0022857">
    <property type="term" value="F:transmembrane transporter activity"/>
    <property type="evidence" value="ECO:0007669"/>
    <property type="project" value="TreeGrafter"/>
</dbReference>
<feature type="transmembrane region" description="Helical" evidence="7">
    <location>
        <begin position="175"/>
        <end position="201"/>
    </location>
</feature>
<dbReference type="Pfam" id="PF06808">
    <property type="entry name" value="DctM"/>
    <property type="match status" value="1"/>
</dbReference>
<feature type="domain" description="TRAP C4-dicarboxylate transport system permease DctM subunit" evidence="8">
    <location>
        <begin position="12"/>
        <end position="423"/>
    </location>
</feature>
<accession>A0A2T4ZCD6</accession>
<feature type="transmembrane region" description="Helical" evidence="7">
    <location>
        <begin position="403"/>
        <end position="421"/>
    </location>
</feature>
<dbReference type="PANTHER" id="PTHR33362">
    <property type="entry name" value="SIALIC ACID TRAP TRANSPORTER PERMEASE PROTEIN SIAT-RELATED"/>
    <property type="match status" value="1"/>
</dbReference>
<proteinExistence type="predicted"/>
<feature type="transmembrane region" description="Helical" evidence="7">
    <location>
        <begin position="106"/>
        <end position="129"/>
    </location>
</feature>
<dbReference type="InterPro" id="IPR004681">
    <property type="entry name" value="TRAP_DctM"/>
</dbReference>
<dbReference type="EMBL" id="PZZP01000001">
    <property type="protein sequence ID" value="PTM59558.1"/>
    <property type="molecule type" value="Genomic_DNA"/>
</dbReference>
<evidence type="ECO:0000256" key="3">
    <source>
        <dbReference type="ARBA" id="ARBA00022519"/>
    </source>
</evidence>
<evidence type="ECO:0000256" key="7">
    <source>
        <dbReference type="SAM" id="Phobius"/>
    </source>
</evidence>
<dbReference type="NCBIfam" id="TIGR00786">
    <property type="entry name" value="dctM"/>
    <property type="match status" value="1"/>
</dbReference>
<dbReference type="InterPro" id="IPR010656">
    <property type="entry name" value="DctM"/>
</dbReference>
<keyword evidence="3" id="KW-0997">Cell inner membrane</keyword>
<feature type="transmembrane region" description="Helical" evidence="7">
    <location>
        <begin position="365"/>
        <end position="391"/>
    </location>
</feature>